<sequence>MRTVHVHPHKLFSRCHRYLQAYRHRYPHHQDPHLRSQLHTLVKQFHHLRDHRIRRHLPGHHLRNVVCPKLFEIHHHLAHLHHLGYLLPLVHLHHLAHHHFLRRLRGVTDVLFLALFFLHVVFFSVCVRVRCASSGFHEREGVNEIFFFLDKDHIQR</sequence>
<organism evidence="2 3">
    <name type="scientific">Leishmania lindenbergi</name>
    <dbReference type="NCBI Taxonomy" id="651832"/>
    <lineage>
        <taxon>Eukaryota</taxon>
        <taxon>Discoba</taxon>
        <taxon>Euglenozoa</taxon>
        <taxon>Kinetoplastea</taxon>
        <taxon>Metakinetoplastina</taxon>
        <taxon>Trypanosomatida</taxon>
        <taxon>Trypanosomatidae</taxon>
        <taxon>Leishmaniinae</taxon>
        <taxon>Leishmania</taxon>
    </lineage>
</organism>
<comment type="caution">
    <text evidence="2">The sequence shown here is derived from an EMBL/GenBank/DDBJ whole genome shotgun (WGS) entry which is preliminary data.</text>
</comment>
<evidence type="ECO:0000313" key="2">
    <source>
        <dbReference type="EMBL" id="KAL0512236.1"/>
    </source>
</evidence>
<keyword evidence="1" id="KW-0472">Membrane</keyword>
<evidence type="ECO:0000256" key="1">
    <source>
        <dbReference type="SAM" id="Phobius"/>
    </source>
</evidence>
<keyword evidence="1" id="KW-0812">Transmembrane</keyword>
<dbReference type="AlphaFoldDB" id="A0AAW3AU89"/>
<keyword evidence="3" id="KW-1185">Reference proteome</keyword>
<name>A0AAW3AU89_9TRYP</name>
<protein>
    <submittedName>
        <fullName evidence="2">Uncharacterized protein</fullName>
    </submittedName>
</protein>
<dbReference type="Proteomes" id="UP001500131">
    <property type="component" value="Unassembled WGS sequence"/>
</dbReference>
<keyword evidence="1" id="KW-1133">Transmembrane helix</keyword>
<proteinExistence type="predicted"/>
<feature type="transmembrane region" description="Helical" evidence="1">
    <location>
        <begin position="110"/>
        <end position="129"/>
    </location>
</feature>
<gene>
    <name evidence="2" type="ORF">Q4I31_001337</name>
</gene>
<accession>A0AAW3AU89</accession>
<dbReference type="EMBL" id="JBAMZK010000008">
    <property type="protein sequence ID" value="KAL0512236.1"/>
    <property type="molecule type" value="Genomic_DNA"/>
</dbReference>
<reference evidence="2 3" key="1">
    <citation type="submission" date="2024-02" db="EMBL/GenBank/DDBJ databases">
        <title>FIRST GENOME SEQUENCES OF Leishmania (Viannia) shawi, Leishmania (Viannia) lindenbergi AND Leishmania (Viannia) utingensis.</title>
        <authorList>
            <person name="Resadore F."/>
            <person name="Custodio M.G.F."/>
            <person name="Boite M.C."/>
            <person name="Cupolillo E."/>
            <person name="Ferreira G.E.M."/>
        </authorList>
    </citation>
    <scope>NUCLEOTIDE SEQUENCE [LARGE SCALE GENOMIC DNA]</scope>
    <source>
        <strain evidence="2 3">MHOM/BR/1966/M15733</strain>
    </source>
</reference>
<evidence type="ECO:0000313" key="3">
    <source>
        <dbReference type="Proteomes" id="UP001500131"/>
    </source>
</evidence>